<organism evidence="2 3">
    <name type="scientific">Actinopolymorpha pittospori</name>
    <dbReference type="NCBI Taxonomy" id="648752"/>
    <lineage>
        <taxon>Bacteria</taxon>
        <taxon>Bacillati</taxon>
        <taxon>Actinomycetota</taxon>
        <taxon>Actinomycetes</taxon>
        <taxon>Propionibacteriales</taxon>
        <taxon>Actinopolymorphaceae</taxon>
        <taxon>Actinopolymorpha</taxon>
    </lineage>
</organism>
<protein>
    <submittedName>
        <fullName evidence="2">Uncharacterized protein</fullName>
    </submittedName>
</protein>
<feature type="transmembrane region" description="Helical" evidence="1">
    <location>
        <begin position="85"/>
        <end position="106"/>
    </location>
</feature>
<keyword evidence="3" id="KW-1185">Reference proteome</keyword>
<feature type="transmembrane region" description="Helical" evidence="1">
    <location>
        <begin position="157"/>
        <end position="180"/>
    </location>
</feature>
<accession>A0A927MXP1</accession>
<dbReference type="InterPro" id="IPR046264">
    <property type="entry name" value="DUF6297"/>
</dbReference>
<feature type="transmembrane region" description="Helical" evidence="1">
    <location>
        <begin position="472"/>
        <end position="500"/>
    </location>
</feature>
<reference evidence="2" key="1">
    <citation type="submission" date="2020-10" db="EMBL/GenBank/DDBJ databases">
        <title>Sequencing the genomes of 1000 actinobacteria strains.</title>
        <authorList>
            <person name="Klenk H.-P."/>
        </authorList>
    </citation>
    <scope>NUCLEOTIDE SEQUENCE</scope>
    <source>
        <strain evidence="2">DSM 45354</strain>
    </source>
</reference>
<evidence type="ECO:0000256" key="1">
    <source>
        <dbReference type="SAM" id="Phobius"/>
    </source>
</evidence>
<proteinExistence type="predicted"/>
<dbReference type="EMBL" id="JADBEM010000001">
    <property type="protein sequence ID" value="MBE1605217.1"/>
    <property type="molecule type" value="Genomic_DNA"/>
</dbReference>
<keyword evidence="1" id="KW-1133">Transmembrane helix</keyword>
<feature type="transmembrane region" description="Helical" evidence="1">
    <location>
        <begin position="42"/>
        <end position="65"/>
    </location>
</feature>
<evidence type="ECO:0000313" key="3">
    <source>
        <dbReference type="Proteomes" id="UP000638648"/>
    </source>
</evidence>
<evidence type="ECO:0000313" key="2">
    <source>
        <dbReference type="EMBL" id="MBE1605217.1"/>
    </source>
</evidence>
<feature type="transmembrane region" description="Helical" evidence="1">
    <location>
        <begin position="225"/>
        <end position="245"/>
    </location>
</feature>
<gene>
    <name evidence="2" type="ORF">HEB94_002065</name>
</gene>
<keyword evidence="1" id="KW-0472">Membrane</keyword>
<name>A0A927MXP1_9ACTN</name>
<feature type="transmembrane region" description="Helical" evidence="1">
    <location>
        <begin position="447"/>
        <end position="466"/>
    </location>
</feature>
<sequence>MTAEVDTSQPLAVPSPRALRKELRDRRREHSDRTIWQALDSLYLWLVSFLILGSMSGAIVARAWSQIGECADATSCVDARDVIPLPLAVAVFALALRMLVALGPVVSSRAGASFMLSAPVDRRGLLLRPAFGLLAGGLVLGAGVVTGLVLLTSPHPSAVGAGAVAGAALGVLTVAGAILAQRTSTARKVMGICCDVLIVAALAVVPLFLFGVAVPTTAWAEPLHLLVAAVVVAVGAVAATSTAVAKLGRMPRREVVAGGDLLSGLSGAAASMDTSMVSDMLVARRFRLKGAAHTRRGHGSGLVGVAWREAQRALRSPQRLALAVVLLVVPYAVDRVGVSAAAPLIAAIVGYLAVRPLSGGLHAVSRSAGLRRMFPDDDLPLRTAFSAPLLVGAAVWSLAVVPAIEGTAGLIGPATGVPPFAAWVALAGTIAAGVIRSARRRPVSYEGQLVSTPAGALPAGFVAQIFRGPDFVLVGILPLAFGLPWIVVLLLPVLLFTFALMSRK</sequence>
<feature type="transmembrane region" description="Helical" evidence="1">
    <location>
        <begin position="416"/>
        <end position="435"/>
    </location>
</feature>
<dbReference type="Pfam" id="PF19814">
    <property type="entry name" value="DUF6297"/>
    <property type="match status" value="1"/>
</dbReference>
<comment type="caution">
    <text evidence="2">The sequence shown here is derived from an EMBL/GenBank/DDBJ whole genome shotgun (WGS) entry which is preliminary data.</text>
</comment>
<feature type="transmembrane region" description="Helical" evidence="1">
    <location>
        <begin position="385"/>
        <end position="404"/>
    </location>
</feature>
<feature type="transmembrane region" description="Helical" evidence="1">
    <location>
        <begin position="344"/>
        <end position="364"/>
    </location>
</feature>
<dbReference type="AlphaFoldDB" id="A0A927MXP1"/>
<dbReference type="Proteomes" id="UP000638648">
    <property type="component" value="Unassembled WGS sequence"/>
</dbReference>
<feature type="transmembrane region" description="Helical" evidence="1">
    <location>
        <begin position="126"/>
        <end position="151"/>
    </location>
</feature>
<keyword evidence="1" id="KW-0812">Transmembrane</keyword>
<dbReference type="RefSeq" id="WP_192749593.1">
    <property type="nucleotide sequence ID" value="NZ_BAABJL010000133.1"/>
</dbReference>
<feature type="transmembrane region" description="Helical" evidence="1">
    <location>
        <begin position="192"/>
        <end position="213"/>
    </location>
</feature>
<feature type="transmembrane region" description="Helical" evidence="1">
    <location>
        <begin position="320"/>
        <end position="338"/>
    </location>
</feature>